<gene>
    <name evidence="2" type="ORF">FA13DRAFT_498892</name>
</gene>
<organism evidence="2 3">
    <name type="scientific">Coprinellus micaceus</name>
    <name type="common">Glistening ink-cap mushroom</name>
    <name type="synonym">Coprinus micaceus</name>
    <dbReference type="NCBI Taxonomy" id="71717"/>
    <lineage>
        <taxon>Eukaryota</taxon>
        <taxon>Fungi</taxon>
        <taxon>Dikarya</taxon>
        <taxon>Basidiomycota</taxon>
        <taxon>Agaricomycotina</taxon>
        <taxon>Agaricomycetes</taxon>
        <taxon>Agaricomycetidae</taxon>
        <taxon>Agaricales</taxon>
        <taxon>Agaricineae</taxon>
        <taxon>Psathyrellaceae</taxon>
        <taxon>Coprinellus</taxon>
    </lineage>
</organism>
<keyword evidence="3" id="KW-1185">Reference proteome</keyword>
<dbReference type="AlphaFoldDB" id="A0A4Y7TA32"/>
<accession>A0A4Y7TA32</accession>
<name>A0A4Y7TA32_COPMI</name>
<reference evidence="2 3" key="1">
    <citation type="journal article" date="2019" name="Nat. Ecol. Evol.">
        <title>Megaphylogeny resolves global patterns of mushroom evolution.</title>
        <authorList>
            <person name="Varga T."/>
            <person name="Krizsan K."/>
            <person name="Foldi C."/>
            <person name="Dima B."/>
            <person name="Sanchez-Garcia M."/>
            <person name="Sanchez-Ramirez S."/>
            <person name="Szollosi G.J."/>
            <person name="Szarkandi J.G."/>
            <person name="Papp V."/>
            <person name="Albert L."/>
            <person name="Andreopoulos W."/>
            <person name="Angelini C."/>
            <person name="Antonin V."/>
            <person name="Barry K.W."/>
            <person name="Bougher N.L."/>
            <person name="Buchanan P."/>
            <person name="Buyck B."/>
            <person name="Bense V."/>
            <person name="Catcheside P."/>
            <person name="Chovatia M."/>
            <person name="Cooper J."/>
            <person name="Damon W."/>
            <person name="Desjardin D."/>
            <person name="Finy P."/>
            <person name="Geml J."/>
            <person name="Haridas S."/>
            <person name="Hughes K."/>
            <person name="Justo A."/>
            <person name="Karasinski D."/>
            <person name="Kautmanova I."/>
            <person name="Kiss B."/>
            <person name="Kocsube S."/>
            <person name="Kotiranta H."/>
            <person name="LaButti K.M."/>
            <person name="Lechner B.E."/>
            <person name="Liimatainen K."/>
            <person name="Lipzen A."/>
            <person name="Lukacs Z."/>
            <person name="Mihaltcheva S."/>
            <person name="Morgado L.N."/>
            <person name="Niskanen T."/>
            <person name="Noordeloos M.E."/>
            <person name="Ohm R.A."/>
            <person name="Ortiz-Santana B."/>
            <person name="Ovrebo C."/>
            <person name="Racz N."/>
            <person name="Riley R."/>
            <person name="Savchenko A."/>
            <person name="Shiryaev A."/>
            <person name="Soop K."/>
            <person name="Spirin V."/>
            <person name="Szebenyi C."/>
            <person name="Tomsovsky M."/>
            <person name="Tulloss R.E."/>
            <person name="Uehling J."/>
            <person name="Grigoriev I.V."/>
            <person name="Vagvolgyi C."/>
            <person name="Papp T."/>
            <person name="Martin F.M."/>
            <person name="Miettinen O."/>
            <person name="Hibbett D.S."/>
            <person name="Nagy L.G."/>
        </authorList>
    </citation>
    <scope>NUCLEOTIDE SEQUENCE [LARGE SCALE GENOMIC DNA]</scope>
    <source>
        <strain evidence="2 3">FP101781</strain>
    </source>
</reference>
<proteinExistence type="predicted"/>
<comment type="caution">
    <text evidence="2">The sequence shown here is derived from an EMBL/GenBank/DDBJ whole genome shotgun (WGS) entry which is preliminary data.</text>
</comment>
<keyword evidence="1" id="KW-0472">Membrane</keyword>
<evidence type="ECO:0000313" key="3">
    <source>
        <dbReference type="Proteomes" id="UP000298030"/>
    </source>
</evidence>
<evidence type="ECO:0000256" key="1">
    <source>
        <dbReference type="SAM" id="Phobius"/>
    </source>
</evidence>
<feature type="transmembrane region" description="Helical" evidence="1">
    <location>
        <begin position="75"/>
        <end position="97"/>
    </location>
</feature>
<sequence>MSMHYATSFHRFAYPTKTAISNILSPGLELWIPRRSGKLALEPPGEISTPTCPCSTSFLRPVSARRQLSSRGPSGILRFIGEMSLAGYGGIFTFTLISQPPDDSFPVSPSPSPFHRTPTLVHSFTINFKPSLQP</sequence>
<protein>
    <submittedName>
        <fullName evidence="2">Uncharacterized protein</fullName>
    </submittedName>
</protein>
<keyword evidence="1" id="KW-0812">Transmembrane</keyword>
<dbReference type="Proteomes" id="UP000298030">
    <property type="component" value="Unassembled WGS sequence"/>
</dbReference>
<keyword evidence="1" id="KW-1133">Transmembrane helix</keyword>
<dbReference type="EMBL" id="QPFP01000021">
    <property type="protein sequence ID" value="TEB30851.1"/>
    <property type="molecule type" value="Genomic_DNA"/>
</dbReference>
<evidence type="ECO:0000313" key="2">
    <source>
        <dbReference type="EMBL" id="TEB30851.1"/>
    </source>
</evidence>